<dbReference type="SUPFAM" id="SSF54060">
    <property type="entry name" value="His-Me finger endonucleases"/>
    <property type="match status" value="1"/>
</dbReference>
<evidence type="ECO:0000259" key="1">
    <source>
        <dbReference type="Pfam" id="PF13392"/>
    </source>
</evidence>
<dbReference type="GeneID" id="54986348"/>
<dbReference type="EMBL" id="MG252693">
    <property type="protein sequence ID" value="ATW59547.1"/>
    <property type="molecule type" value="Genomic_DNA"/>
</dbReference>
<dbReference type="SUPFAM" id="SSF64496">
    <property type="entry name" value="DNA-binding domain of intron-encoded endonucleases"/>
    <property type="match status" value="1"/>
</dbReference>
<dbReference type="Gene3D" id="3.90.75.20">
    <property type="match status" value="1"/>
</dbReference>
<evidence type="ECO:0000313" key="3">
    <source>
        <dbReference type="Proteomes" id="UP000241560"/>
    </source>
</evidence>
<reference evidence="2 3" key="1">
    <citation type="submission" date="2017-10" db="EMBL/GenBank/DDBJ databases">
        <title>Isolation and characterisation of Lactobacillus bacteriophages that infect wine-derived L. plantarum strains.</title>
        <authorList>
            <person name="Kyrkou I."/>
            <person name="Hestbjerg Hansen L."/>
        </authorList>
    </citation>
    <scope>NUCLEOTIDE SEQUENCE [LARGE SCALE GENOMIC DNA]</scope>
</reference>
<dbReference type="Pfam" id="PF13392">
    <property type="entry name" value="HNH_3"/>
    <property type="match status" value="1"/>
</dbReference>
<sequence>MVEGKAEIWKTWPENTEKEVSSFGRFRSIHGHYYKPWVGNSGYLQVTFRMNGKWLHRKVHRLVAQTFLPNPNNWPEVNHKDCNRTNNNVNNLEWCTRKYNREYKEKFGKTQNRPVFAISLSTLEVSWFQSRGEAGRDLEVNPGCVSNVAKGKSRATKDYWFVDADDNAVSIAKNRLYDILGNKIKDLTAGDTDNGDEVTDFVTQCSLL</sequence>
<evidence type="ECO:0000313" key="2">
    <source>
        <dbReference type="EMBL" id="ATW59547.1"/>
    </source>
</evidence>
<protein>
    <submittedName>
        <fullName evidence="2">NUMOD4 motif protein</fullName>
    </submittedName>
</protein>
<dbReference type="InterPro" id="IPR036388">
    <property type="entry name" value="WH-like_DNA-bd_sf"/>
</dbReference>
<accession>A0A2H4PBE4</accession>
<feature type="domain" description="HNH nuclease" evidence="1">
    <location>
        <begin position="57"/>
        <end position="100"/>
    </location>
</feature>
<dbReference type="InterPro" id="IPR044925">
    <property type="entry name" value="His-Me_finger_sf"/>
</dbReference>
<name>A0A2H4PBE4_9CAUD</name>
<organism evidence="2 3">
    <name type="scientific">Lactobacillus phage Lenus</name>
    <dbReference type="NCBI Taxonomy" id="2053682"/>
    <lineage>
        <taxon>Viruses</taxon>
        <taxon>Duplodnaviria</taxon>
        <taxon>Heunggongvirae</taxon>
        <taxon>Uroviricota</taxon>
        <taxon>Caudoviricetes</taxon>
        <taxon>Tybeckvirinae</taxon>
        <taxon>Lenusvirus</taxon>
        <taxon>Lenusvirus lenus</taxon>
    </lineage>
</organism>
<dbReference type="KEGG" id="vg:54986348"/>
<proteinExistence type="predicted"/>
<dbReference type="Gene3D" id="1.10.10.10">
    <property type="entry name" value="Winged helix-like DNA-binding domain superfamily/Winged helix DNA-binding domain"/>
    <property type="match status" value="1"/>
</dbReference>
<dbReference type="InterPro" id="IPR003615">
    <property type="entry name" value="HNH_nuc"/>
</dbReference>
<dbReference type="RefSeq" id="YP_009795977.1">
    <property type="nucleotide sequence ID" value="NC_047897.1"/>
</dbReference>
<keyword evidence="3" id="KW-1185">Reference proteome</keyword>
<dbReference type="Proteomes" id="UP000241560">
    <property type="component" value="Segment"/>
</dbReference>